<comment type="function">
    <text evidence="4">Converts 4-O-beta-D-mannopyranosyl-D-glucopyranose (Man-Glc) to mannose 1-phosphate (Man1P) and glucose.</text>
</comment>
<dbReference type="InterPro" id="IPR023296">
    <property type="entry name" value="Glyco_hydro_beta-prop_sf"/>
</dbReference>
<evidence type="ECO:0000256" key="1">
    <source>
        <dbReference type="ARBA" id="ARBA00022676"/>
    </source>
</evidence>
<sequence>MSKDIFQQRLEALNTEFQQLVQRENTIDGIGNGIVDRYTNPVITGQHVPLAWRYDFNPETNPYLQERLGINCALNPGAMELNGKNYLVVRLEGIDRKSFFAIAESPTGVDQFTFWDRPLVMPETEDPDTNVYDMRLVQHEDGWIYGLFCTERKNPDAPAGDTSSAIAQCGIARTRDLRDWERLPDLITSSAQQRNVVLHPEFVDGKYALYTRPSDGFMDVGMAGGIGWGLCDRMDKAVLSQPETIMEPKVYHTIKESKNGMGPAPIRTSEGWLTIAHGVRNTAAGLRYVLYAFLSKLDEPWVVTHRPGGYFMAPEGDERIGDVSNVLFCNGLITKADGSVFIYYASSDTRCHVATTTVDKLLDYVLHTPEDAGRSYACVQQRIELIERNLVLK</sequence>
<gene>
    <name evidence="5" type="ORF">SY83_04970</name>
</gene>
<keyword evidence="4" id="KW-0961">Cell wall biogenesis/degradation</keyword>
<dbReference type="PATRIC" id="fig|1178515.4.peg.1007"/>
<dbReference type="PIRSF" id="PIRSF016202">
    <property type="entry name" value="PH1107"/>
    <property type="match status" value="1"/>
</dbReference>
<dbReference type="GO" id="GO:0005975">
    <property type="term" value="P:carbohydrate metabolic process"/>
    <property type="evidence" value="ECO:0007669"/>
    <property type="project" value="UniProtKB-UniRule"/>
</dbReference>
<proteinExistence type="inferred from homology"/>
<evidence type="ECO:0000313" key="6">
    <source>
        <dbReference type="Proteomes" id="UP000076927"/>
    </source>
</evidence>
<comment type="catalytic activity">
    <reaction evidence="4">
        <text>beta-D-mannosyl-(1-&gt;4)-D-glucose + phosphate = alpha-D-mannose 1-phosphate + D-glucose</text>
        <dbReference type="Rhea" id="RHEA:32531"/>
        <dbReference type="ChEBI" id="CHEBI:4167"/>
        <dbReference type="ChEBI" id="CHEBI:43474"/>
        <dbReference type="ChEBI" id="CHEBI:58409"/>
        <dbReference type="ChEBI" id="CHEBI:64351"/>
        <dbReference type="EC" id="2.4.1.281"/>
    </reaction>
</comment>
<dbReference type="Proteomes" id="UP000076927">
    <property type="component" value="Chromosome"/>
</dbReference>
<dbReference type="KEGG" id="pswu:SY83_04970"/>
<dbReference type="EMBL" id="CP011388">
    <property type="protein sequence ID" value="ANE45758.1"/>
    <property type="molecule type" value="Genomic_DNA"/>
</dbReference>
<organism evidence="5 6">
    <name type="scientific">Paenibacillus swuensis</name>
    <dbReference type="NCBI Taxonomy" id="1178515"/>
    <lineage>
        <taxon>Bacteria</taxon>
        <taxon>Bacillati</taxon>
        <taxon>Bacillota</taxon>
        <taxon>Bacilli</taxon>
        <taxon>Bacillales</taxon>
        <taxon>Paenibacillaceae</taxon>
        <taxon>Paenibacillus</taxon>
    </lineage>
</organism>
<reference evidence="5 6" key="1">
    <citation type="submission" date="2015-01" db="EMBL/GenBank/DDBJ databases">
        <title>Paenibacillus swuensis/DY6/whole genome sequencing.</title>
        <authorList>
            <person name="Kim M.K."/>
            <person name="Srinivasan S."/>
            <person name="Lee J.-J."/>
        </authorList>
    </citation>
    <scope>NUCLEOTIDE SEQUENCE [LARGE SCALE GENOMIC DNA]</scope>
    <source>
        <strain evidence="5 6">DY6</strain>
    </source>
</reference>
<dbReference type="EC" id="2.4.1.281" evidence="4"/>
<keyword evidence="6" id="KW-1185">Reference proteome</keyword>
<evidence type="ECO:0000256" key="3">
    <source>
        <dbReference type="ARBA" id="ARBA00024356"/>
    </source>
</evidence>
<dbReference type="GO" id="GO:0071555">
    <property type="term" value="P:cell wall organization"/>
    <property type="evidence" value="ECO:0007669"/>
    <property type="project" value="UniProtKB-KW"/>
</dbReference>
<dbReference type="PANTHER" id="PTHR34106:SF1">
    <property type="entry name" value="1,4-BETA-MANNOSYL-N-ACETYLGLUCOSAMINE PHOSPHORYLASE"/>
    <property type="match status" value="1"/>
</dbReference>
<dbReference type="GO" id="GO:0016798">
    <property type="term" value="F:hydrolase activity, acting on glycosyl bonds"/>
    <property type="evidence" value="ECO:0007669"/>
    <property type="project" value="UniProtKB-KW"/>
</dbReference>
<protein>
    <recommendedName>
        <fullName evidence="4">4-O-beta-D-mannosyl-D-glucose phosphorylase</fullName>
        <shortName evidence="4">MGP</shortName>
        <shortName evidence="4">Mannosylglucose phosphorylase</shortName>
        <ecNumber evidence="4">2.4.1.281</ecNumber>
    </recommendedName>
</protein>
<dbReference type="GO" id="GO:0016758">
    <property type="term" value="F:hexosyltransferase activity"/>
    <property type="evidence" value="ECO:0007669"/>
    <property type="project" value="UniProtKB-UniRule"/>
</dbReference>
<dbReference type="SUPFAM" id="SSF75005">
    <property type="entry name" value="Arabinanase/levansucrase/invertase"/>
    <property type="match status" value="1"/>
</dbReference>
<dbReference type="PANTHER" id="PTHR34106">
    <property type="entry name" value="GLYCOSIDASE"/>
    <property type="match status" value="1"/>
</dbReference>
<keyword evidence="2 4" id="KW-0808">Transferase</keyword>
<dbReference type="InterPro" id="IPR007184">
    <property type="entry name" value="Mannoside_phosphorylase"/>
</dbReference>
<evidence type="ECO:0000313" key="5">
    <source>
        <dbReference type="EMBL" id="ANE45758.1"/>
    </source>
</evidence>
<dbReference type="RefSeq" id="WP_068604813.1">
    <property type="nucleotide sequence ID" value="NZ_CP011388.1"/>
</dbReference>
<keyword evidence="5" id="KW-0326">Glycosidase</keyword>
<evidence type="ECO:0000256" key="2">
    <source>
        <dbReference type="ARBA" id="ARBA00022679"/>
    </source>
</evidence>
<keyword evidence="5" id="KW-0378">Hydrolase</keyword>
<comment type="similarity">
    <text evidence="3 4">Belongs to the glycosyl hydrolase 130 family.</text>
</comment>
<dbReference type="AlphaFoldDB" id="A0A172TFC8"/>
<keyword evidence="4" id="KW-0119">Carbohydrate metabolism</keyword>
<dbReference type="Gene3D" id="2.115.10.20">
    <property type="entry name" value="Glycosyl hydrolase domain, family 43"/>
    <property type="match status" value="1"/>
</dbReference>
<evidence type="ECO:0000256" key="4">
    <source>
        <dbReference type="HAMAP-Rule" id="MF_00928"/>
    </source>
</evidence>
<dbReference type="OrthoDB" id="9759709at2"/>
<accession>A0A172TFC8</accession>
<dbReference type="InterPro" id="IPR028583">
    <property type="entry name" value="Man_Glc_phosphorylase"/>
</dbReference>
<dbReference type="Pfam" id="PF04041">
    <property type="entry name" value="Glyco_hydro_130"/>
    <property type="match status" value="1"/>
</dbReference>
<name>A0A172TFC8_9BACL</name>
<keyword evidence="1 4" id="KW-0328">Glycosyltransferase</keyword>
<dbReference type="STRING" id="1178515.SY83_04970"/>
<dbReference type="HAMAP" id="MF_00928">
    <property type="entry name" value="Man_Glc_phosphorylase"/>
    <property type="match status" value="1"/>
</dbReference>